<dbReference type="GO" id="GO:0003677">
    <property type="term" value="F:DNA binding"/>
    <property type="evidence" value="ECO:0007669"/>
    <property type="project" value="InterPro"/>
</dbReference>
<name>A0A1X3DFX6_9NEIS</name>
<dbReference type="EMBL" id="MTBO01000002">
    <property type="protein sequence ID" value="OSI18611.1"/>
    <property type="molecule type" value="Genomic_DNA"/>
</dbReference>
<evidence type="ECO:0000259" key="1">
    <source>
        <dbReference type="Pfam" id="PF01548"/>
    </source>
</evidence>
<dbReference type="GO" id="GO:0004803">
    <property type="term" value="F:transposase activity"/>
    <property type="evidence" value="ECO:0007669"/>
    <property type="project" value="InterPro"/>
</dbReference>
<evidence type="ECO:0000313" key="4">
    <source>
        <dbReference type="Proteomes" id="UP000193118"/>
    </source>
</evidence>
<dbReference type="Pfam" id="PF01548">
    <property type="entry name" value="DEDD_Tnp_IS110"/>
    <property type="match status" value="1"/>
</dbReference>
<dbReference type="AlphaFoldDB" id="A0A1X3DFX6"/>
<sequence length="316" mass="35955">MYLGIDVGKFELSCCLISDGIFYERDFLNSEDGFKALKAWLESCAAPATLHCCCEATGTYYESVAEYLGGHYKISVENPRKIKGFAVAVLQRSKTDKQDAKLIAQYCKAMNPEPWQQPTPAQKQLQELTRYITRVKKQRAAELTKYQTAPDYLKRHIKATIDYLNGHLQALKKDLQAFYKENPDYDKNRKRLETISGIGEMSAAVLLATLTNRFESSAQFTAYLGLDPRKYQSGQSINGRPRISKVGKSDLRAALYMPALVAYRINAFPDFISRLKEKKKPFKVIIVAIMRKLAVIAFHILKNGTEYDKNRYKTVS</sequence>
<gene>
    <name evidence="3" type="ORF">BWD09_02270</name>
</gene>
<dbReference type="GeneID" id="94579810"/>
<accession>A0A1X3DFX6</accession>
<evidence type="ECO:0000259" key="2">
    <source>
        <dbReference type="Pfam" id="PF02371"/>
    </source>
</evidence>
<dbReference type="PANTHER" id="PTHR33055">
    <property type="entry name" value="TRANSPOSASE FOR INSERTION SEQUENCE ELEMENT IS1111A"/>
    <property type="match status" value="1"/>
</dbReference>
<dbReference type="PANTHER" id="PTHR33055:SF3">
    <property type="entry name" value="PUTATIVE TRANSPOSASE FOR IS117-RELATED"/>
    <property type="match status" value="1"/>
</dbReference>
<dbReference type="GO" id="GO:0006313">
    <property type="term" value="P:DNA transposition"/>
    <property type="evidence" value="ECO:0007669"/>
    <property type="project" value="InterPro"/>
</dbReference>
<feature type="domain" description="Transposase IS110-like N-terminal" evidence="1">
    <location>
        <begin position="3"/>
        <end position="145"/>
    </location>
</feature>
<dbReference type="Proteomes" id="UP000193118">
    <property type="component" value="Unassembled WGS sequence"/>
</dbReference>
<organism evidence="3 4">
    <name type="scientific">Neisseria dentiae</name>
    <dbReference type="NCBI Taxonomy" id="194197"/>
    <lineage>
        <taxon>Bacteria</taxon>
        <taxon>Pseudomonadati</taxon>
        <taxon>Pseudomonadota</taxon>
        <taxon>Betaproteobacteria</taxon>
        <taxon>Neisseriales</taxon>
        <taxon>Neisseriaceae</taxon>
        <taxon>Neisseria</taxon>
    </lineage>
</organism>
<reference evidence="4" key="1">
    <citation type="submission" date="2017-01" db="EMBL/GenBank/DDBJ databases">
        <authorList>
            <person name="Wolfgang W.J."/>
            <person name="Cole J."/>
            <person name="Wroblewski D."/>
            <person name="Mcginnis J."/>
            <person name="Musser K.A."/>
        </authorList>
    </citation>
    <scope>NUCLEOTIDE SEQUENCE [LARGE SCALE GENOMIC DNA]</scope>
    <source>
        <strain evidence="4">DSM 19151</strain>
    </source>
</reference>
<dbReference type="InterPro" id="IPR002525">
    <property type="entry name" value="Transp_IS110-like_N"/>
</dbReference>
<dbReference type="Pfam" id="PF02371">
    <property type="entry name" value="Transposase_20"/>
    <property type="match status" value="1"/>
</dbReference>
<dbReference type="RefSeq" id="WP_085365112.1">
    <property type="nucleotide sequence ID" value="NZ_CAUJPZ010000001.1"/>
</dbReference>
<keyword evidence="4" id="KW-1185">Reference proteome</keyword>
<evidence type="ECO:0000313" key="3">
    <source>
        <dbReference type="EMBL" id="OSI18611.1"/>
    </source>
</evidence>
<dbReference type="OrthoDB" id="9795150at2"/>
<dbReference type="InterPro" id="IPR047650">
    <property type="entry name" value="Transpos_IS110"/>
</dbReference>
<dbReference type="NCBIfam" id="NF033542">
    <property type="entry name" value="transpos_IS110"/>
    <property type="match status" value="1"/>
</dbReference>
<comment type="caution">
    <text evidence="3">The sequence shown here is derived from an EMBL/GenBank/DDBJ whole genome shotgun (WGS) entry which is preliminary data.</text>
</comment>
<protein>
    <submittedName>
        <fullName evidence="3">IS110 family transposase</fullName>
    </submittedName>
</protein>
<dbReference type="InterPro" id="IPR003346">
    <property type="entry name" value="Transposase_20"/>
</dbReference>
<proteinExistence type="predicted"/>
<feature type="domain" description="Transposase IS116/IS110/IS902 C-terminal" evidence="2">
    <location>
        <begin position="190"/>
        <end position="266"/>
    </location>
</feature>